<keyword evidence="2" id="KW-1185">Reference proteome</keyword>
<sequence>MRKGQQQLNFFRRQAASFRNLEEDGEASTYTNQETCWWRQRLTTIEVTKRDSILFLIGIRVDIVALASTLKTHHLLGQDVAKV</sequence>
<dbReference type="AlphaFoldDB" id="A0A5B7EHD5"/>
<gene>
    <name evidence="1" type="ORF">E2C01_025951</name>
</gene>
<name>A0A5B7EHD5_PORTR</name>
<accession>A0A5B7EHD5</accession>
<organism evidence="1 2">
    <name type="scientific">Portunus trituberculatus</name>
    <name type="common">Swimming crab</name>
    <name type="synonym">Neptunus trituberculatus</name>
    <dbReference type="NCBI Taxonomy" id="210409"/>
    <lineage>
        <taxon>Eukaryota</taxon>
        <taxon>Metazoa</taxon>
        <taxon>Ecdysozoa</taxon>
        <taxon>Arthropoda</taxon>
        <taxon>Crustacea</taxon>
        <taxon>Multicrustacea</taxon>
        <taxon>Malacostraca</taxon>
        <taxon>Eumalacostraca</taxon>
        <taxon>Eucarida</taxon>
        <taxon>Decapoda</taxon>
        <taxon>Pleocyemata</taxon>
        <taxon>Brachyura</taxon>
        <taxon>Eubrachyura</taxon>
        <taxon>Portunoidea</taxon>
        <taxon>Portunidae</taxon>
        <taxon>Portuninae</taxon>
        <taxon>Portunus</taxon>
    </lineage>
</organism>
<reference evidence="1 2" key="1">
    <citation type="submission" date="2019-05" db="EMBL/GenBank/DDBJ databases">
        <title>Another draft genome of Portunus trituberculatus and its Hox gene families provides insights of decapod evolution.</title>
        <authorList>
            <person name="Jeong J.-H."/>
            <person name="Song I."/>
            <person name="Kim S."/>
            <person name="Choi T."/>
            <person name="Kim D."/>
            <person name="Ryu S."/>
            <person name="Kim W."/>
        </authorList>
    </citation>
    <scope>NUCLEOTIDE SEQUENCE [LARGE SCALE GENOMIC DNA]</scope>
    <source>
        <tissue evidence="1">Muscle</tissue>
    </source>
</reference>
<protein>
    <submittedName>
        <fullName evidence="1">Uncharacterized protein</fullName>
    </submittedName>
</protein>
<dbReference type="Proteomes" id="UP000324222">
    <property type="component" value="Unassembled WGS sequence"/>
</dbReference>
<proteinExistence type="predicted"/>
<dbReference type="EMBL" id="VSRR010002664">
    <property type="protein sequence ID" value="MPC32629.1"/>
    <property type="molecule type" value="Genomic_DNA"/>
</dbReference>
<evidence type="ECO:0000313" key="1">
    <source>
        <dbReference type="EMBL" id="MPC32629.1"/>
    </source>
</evidence>
<comment type="caution">
    <text evidence="1">The sequence shown here is derived from an EMBL/GenBank/DDBJ whole genome shotgun (WGS) entry which is preliminary data.</text>
</comment>
<evidence type="ECO:0000313" key="2">
    <source>
        <dbReference type="Proteomes" id="UP000324222"/>
    </source>
</evidence>